<keyword evidence="3" id="KW-1185">Reference proteome</keyword>
<proteinExistence type="inferred from homology"/>
<evidence type="ECO:0000313" key="2">
    <source>
        <dbReference type="EMBL" id="NYD53935.1"/>
    </source>
</evidence>
<organism evidence="2 3">
    <name type="scientific">Microbacterium pseudoresistens</name>
    <dbReference type="NCBI Taxonomy" id="640634"/>
    <lineage>
        <taxon>Bacteria</taxon>
        <taxon>Bacillati</taxon>
        <taxon>Actinomycetota</taxon>
        <taxon>Actinomycetes</taxon>
        <taxon>Micrococcales</taxon>
        <taxon>Microbacteriaceae</taxon>
        <taxon>Microbacterium</taxon>
    </lineage>
</organism>
<dbReference type="SUPFAM" id="SSF143120">
    <property type="entry name" value="YefM-like"/>
    <property type="match status" value="1"/>
</dbReference>
<evidence type="ECO:0000313" key="3">
    <source>
        <dbReference type="Proteomes" id="UP000552045"/>
    </source>
</evidence>
<dbReference type="AlphaFoldDB" id="A0A7Y9JM22"/>
<gene>
    <name evidence="2" type="ORF">BKA02_000990</name>
</gene>
<accession>A0A7Y9JM22</accession>
<comment type="caution">
    <text evidence="2">The sequence shown here is derived from an EMBL/GenBank/DDBJ whole genome shotgun (WGS) entry which is preliminary data.</text>
</comment>
<dbReference type="Gene3D" id="3.40.1620.10">
    <property type="entry name" value="YefM-like domain"/>
    <property type="match status" value="1"/>
</dbReference>
<dbReference type="EMBL" id="JACCBH010000001">
    <property type="protein sequence ID" value="NYD53935.1"/>
    <property type="molecule type" value="Genomic_DNA"/>
</dbReference>
<name>A0A7Y9JM22_9MICO</name>
<comment type="similarity">
    <text evidence="1">Belongs to the phD/YefM antitoxin family.</text>
</comment>
<dbReference type="RefSeq" id="WP_179431859.1">
    <property type="nucleotide sequence ID" value="NZ_BAABLC010000001.1"/>
</dbReference>
<reference evidence="2 3" key="1">
    <citation type="submission" date="2020-07" db="EMBL/GenBank/DDBJ databases">
        <title>Sequencing the genomes of 1000 actinobacteria strains.</title>
        <authorList>
            <person name="Klenk H.-P."/>
        </authorList>
    </citation>
    <scope>NUCLEOTIDE SEQUENCE [LARGE SCALE GENOMIC DNA]</scope>
    <source>
        <strain evidence="2 3">DSM 22185</strain>
    </source>
</reference>
<protein>
    <submittedName>
        <fullName evidence="2">Prevent-host-death family protein</fullName>
    </submittedName>
</protein>
<evidence type="ECO:0000256" key="1">
    <source>
        <dbReference type="ARBA" id="ARBA00009981"/>
    </source>
</evidence>
<sequence>MAIQVNMHEAKSQLSALVEKVLAGEQVTIARAGSPVVDLVMHRESGPVIGMLRGEFSYDAEEFDAADAEITAQFYGEHA</sequence>
<dbReference type="Proteomes" id="UP000552045">
    <property type="component" value="Unassembled WGS sequence"/>
</dbReference>
<dbReference type="InterPro" id="IPR036165">
    <property type="entry name" value="YefM-like_sf"/>
</dbReference>